<dbReference type="OrthoDB" id="269227at2759"/>
<dbReference type="InterPro" id="IPR036188">
    <property type="entry name" value="FAD/NAD-bd_sf"/>
</dbReference>
<dbReference type="AlphaFoldDB" id="A0A1Z5SRQ1"/>
<sequence length="116" mass="12900">MELSGIGDPQILQKHGINVTAAIPGVGKGLQDHIRPGISFELTDNIPLFGSMPNEQARKLYETDRSGPWAEAGAFSFSYTPLLPFLGPHETQELKALLDEQLKIDELSSENERRRR</sequence>
<protein>
    <submittedName>
        <fullName evidence="1">Uncharacterized protein</fullName>
    </submittedName>
</protein>
<dbReference type="EMBL" id="MUNK01000291">
    <property type="protein sequence ID" value="OTA23515.1"/>
    <property type="molecule type" value="Genomic_DNA"/>
</dbReference>
<dbReference type="Gene3D" id="3.50.50.60">
    <property type="entry name" value="FAD/NAD(P)-binding domain"/>
    <property type="match status" value="1"/>
</dbReference>
<evidence type="ECO:0000313" key="1">
    <source>
        <dbReference type="EMBL" id="OTA23515.1"/>
    </source>
</evidence>
<dbReference type="InParanoid" id="A0A1Z5SRQ1"/>
<evidence type="ECO:0000313" key="2">
    <source>
        <dbReference type="Proteomes" id="UP000194280"/>
    </source>
</evidence>
<dbReference type="Proteomes" id="UP000194280">
    <property type="component" value="Unassembled WGS sequence"/>
</dbReference>
<accession>A0A1Z5SRQ1</accession>
<keyword evidence="2" id="KW-1185">Reference proteome</keyword>
<comment type="caution">
    <text evidence="1">The sequence shown here is derived from an EMBL/GenBank/DDBJ whole genome shotgun (WGS) entry which is preliminary data.</text>
</comment>
<gene>
    <name evidence="1" type="ORF">BTJ68_13396</name>
</gene>
<dbReference type="SUPFAM" id="SSF51905">
    <property type="entry name" value="FAD/NAD(P)-binding domain"/>
    <property type="match status" value="1"/>
</dbReference>
<organism evidence="1 2">
    <name type="scientific">Hortaea werneckii EXF-2000</name>
    <dbReference type="NCBI Taxonomy" id="1157616"/>
    <lineage>
        <taxon>Eukaryota</taxon>
        <taxon>Fungi</taxon>
        <taxon>Dikarya</taxon>
        <taxon>Ascomycota</taxon>
        <taxon>Pezizomycotina</taxon>
        <taxon>Dothideomycetes</taxon>
        <taxon>Dothideomycetidae</taxon>
        <taxon>Mycosphaerellales</taxon>
        <taxon>Teratosphaeriaceae</taxon>
        <taxon>Hortaea</taxon>
    </lineage>
</organism>
<dbReference type="STRING" id="1157616.A0A1Z5SRQ1"/>
<proteinExistence type="predicted"/>
<dbReference type="VEuPathDB" id="FungiDB:BTJ68_13396"/>
<reference evidence="1 2" key="1">
    <citation type="submission" date="2017-01" db="EMBL/GenBank/DDBJ databases">
        <title>The recent genome duplication of the halophilic yeast Hortaea werneckii: insights from long-read sequencing.</title>
        <authorList>
            <person name="Sinha S."/>
            <person name="Flibotte S."/>
            <person name="Neira M."/>
            <person name="Lenassi M."/>
            <person name="Gostincar C."/>
            <person name="Stajich J.E."/>
            <person name="Nislow C.E."/>
        </authorList>
    </citation>
    <scope>NUCLEOTIDE SEQUENCE [LARGE SCALE GENOMIC DNA]</scope>
    <source>
        <strain evidence="1 2">EXF-2000</strain>
    </source>
</reference>
<dbReference type="Gene3D" id="3.30.560.10">
    <property type="entry name" value="Glucose Oxidase, domain 3"/>
    <property type="match status" value="1"/>
</dbReference>
<name>A0A1Z5SRQ1_HORWE</name>